<evidence type="ECO:0000313" key="3">
    <source>
        <dbReference type="Proteomes" id="UP000240800"/>
    </source>
</evidence>
<reference evidence="2 3" key="1">
    <citation type="submission" date="2018-04" db="EMBL/GenBank/DDBJ databases">
        <title>Genomic Encyclopedia of Type Strains, Phase III (KMG-III): the genomes of soil and plant-associated and newly described type strains.</title>
        <authorList>
            <person name="Whitman W."/>
        </authorList>
    </citation>
    <scope>NUCLEOTIDE SEQUENCE [LARGE SCALE GENOMIC DNA]</scope>
    <source>
        <strain evidence="2 3">JA192</strain>
    </source>
</reference>
<feature type="chain" id="PRO_5046640529" description="DUF192 domain-containing protein" evidence="1">
    <location>
        <begin position="30"/>
        <end position="171"/>
    </location>
</feature>
<dbReference type="EMBL" id="PZZW01000001">
    <property type="protein sequence ID" value="PTM81729.1"/>
    <property type="molecule type" value="Genomic_DNA"/>
</dbReference>
<dbReference type="InterPro" id="IPR038695">
    <property type="entry name" value="Saro_0823-like_sf"/>
</dbReference>
<feature type="signal peptide" evidence="1">
    <location>
        <begin position="1"/>
        <end position="29"/>
    </location>
</feature>
<name>A0ABX5JF32_9RHOB</name>
<sequence length="171" mass="17743">MGSRSASASAAGLSALALVLALLPGAARADCRPDAVELRTAAGSTVRFSVEIADTPAERSRGLMHRESLPRSSGMLFLFDAPHRASFWMRNTLIPLDMIFAGPDGTVKVVHSNAVPEDLTPISGGDGIQSVLEINGGLARALGIGPGTVLQHPGLDQSLAAWPCEEAPPKP</sequence>
<accession>A0ABX5JF32</accession>
<dbReference type="PANTHER" id="PTHR37953:SF1">
    <property type="entry name" value="UPF0127 PROTEIN MJ1496"/>
    <property type="match status" value="1"/>
</dbReference>
<keyword evidence="1" id="KW-0732">Signal</keyword>
<dbReference type="Proteomes" id="UP000240800">
    <property type="component" value="Unassembled WGS sequence"/>
</dbReference>
<evidence type="ECO:0000256" key="1">
    <source>
        <dbReference type="SAM" id="SignalP"/>
    </source>
</evidence>
<dbReference type="Pfam" id="PF02643">
    <property type="entry name" value="DUF192"/>
    <property type="match status" value="1"/>
</dbReference>
<evidence type="ECO:0008006" key="4">
    <source>
        <dbReference type="Google" id="ProtNLM"/>
    </source>
</evidence>
<dbReference type="Gene3D" id="2.60.120.1140">
    <property type="entry name" value="Protein of unknown function DUF192"/>
    <property type="match status" value="1"/>
</dbReference>
<dbReference type="PANTHER" id="PTHR37953">
    <property type="entry name" value="UPF0127 PROTEIN MJ1496"/>
    <property type="match status" value="1"/>
</dbReference>
<keyword evidence="3" id="KW-1185">Reference proteome</keyword>
<protein>
    <recommendedName>
        <fullName evidence="4">DUF192 domain-containing protein</fullName>
    </recommendedName>
</protein>
<comment type="caution">
    <text evidence="2">The sequence shown here is derived from an EMBL/GenBank/DDBJ whole genome shotgun (WGS) entry which is preliminary data.</text>
</comment>
<organism evidence="2 3">
    <name type="scientific">Cereibacter johrii</name>
    <dbReference type="NCBI Taxonomy" id="445629"/>
    <lineage>
        <taxon>Bacteria</taxon>
        <taxon>Pseudomonadati</taxon>
        <taxon>Pseudomonadota</taxon>
        <taxon>Alphaproteobacteria</taxon>
        <taxon>Rhodobacterales</taxon>
        <taxon>Paracoccaceae</taxon>
        <taxon>Cereibacter</taxon>
    </lineage>
</organism>
<evidence type="ECO:0000313" key="2">
    <source>
        <dbReference type="EMBL" id="PTM81729.1"/>
    </source>
</evidence>
<gene>
    <name evidence="2" type="ORF">C8J29_101674</name>
</gene>
<dbReference type="RefSeq" id="WP_069331597.1">
    <property type="nucleotide sequence ID" value="NZ_MABH01000115.1"/>
</dbReference>
<dbReference type="InterPro" id="IPR003795">
    <property type="entry name" value="DUF192"/>
</dbReference>
<proteinExistence type="predicted"/>